<dbReference type="Gene3D" id="3.40.30.10">
    <property type="entry name" value="Glutaredoxin"/>
    <property type="match status" value="1"/>
</dbReference>
<proteinExistence type="predicted"/>
<dbReference type="Proteomes" id="UP001216674">
    <property type="component" value="Unassembled WGS sequence"/>
</dbReference>
<dbReference type="Pfam" id="PF00578">
    <property type="entry name" value="AhpC-TSA"/>
    <property type="match status" value="1"/>
</dbReference>
<reference evidence="3 4" key="1">
    <citation type="submission" date="2023-03" db="EMBL/GenBank/DDBJ databases">
        <title>Draft assemblies of triclosan tolerant bacteria isolated from returned activated sludge.</title>
        <authorList>
            <person name="Van Hamelsveld S."/>
        </authorList>
    </citation>
    <scope>NUCLEOTIDE SEQUENCE [LARGE SCALE GENOMIC DNA]</scope>
    <source>
        <strain evidence="3 4">GW210010_S58</strain>
    </source>
</reference>
<dbReference type="InterPro" id="IPR006311">
    <property type="entry name" value="TAT_signal"/>
</dbReference>
<dbReference type="SUPFAM" id="SSF52833">
    <property type="entry name" value="Thioredoxin-like"/>
    <property type="match status" value="1"/>
</dbReference>
<dbReference type="InterPro" id="IPR036249">
    <property type="entry name" value="Thioredoxin-like_sf"/>
</dbReference>
<sequence length="176" mass="18789">MSAARRGWLRVAGALGLGAGLAGWLPEAQANSLAVGRPAPPLVLHTLDGHSISTEDLRGHVVILTFWATWCGPCHTELPLLSAYAARHASDGLRVLGFSLDGPDALPAVRKMAADLGFPVGLLGSAYAGDYGRIWRIPVNFTIDRAGLLADNGWDDQAPAWTAERLEHIVTPLLRR</sequence>
<evidence type="ECO:0000256" key="1">
    <source>
        <dbReference type="ARBA" id="ARBA00023284"/>
    </source>
</evidence>
<dbReference type="InterPro" id="IPR017937">
    <property type="entry name" value="Thioredoxin_CS"/>
</dbReference>
<feature type="domain" description="Thioredoxin" evidence="2">
    <location>
        <begin position="33"/>
        <end position="175"/>
    </location>
</feature>
<name>A0ABT6AW95_9BURK</name>
<evidence type="ECO:0000313" key="4">
    <source>
        <dbReference type="Proteomes" id="UP001216674"/>
    </source>
</evidence>
<keyword evidence="4" id="KW-1185">Reference proteome</keyword>
<organism evidence="3 4">
    <name type="scientific">Cupriavidus basilensis</name>
    <dbReference type="NCBI Taxonomy" id="68895"/>
    <lineage>
        <taxon>Bacteria</taxon>
        <taxon>Pseudomonadati</taxon>
        <taxon>Pseudomonadota</taxon>
        <taxon>Betaproteobacteria</taxon>
        <taxon>Burkholderiales</taxon>
        <taxon>Burkholderiaceae</taxon>
        <taxon>Cupriavidus</taxon>
    </lineage>
</organism>
<dbReference type="PANTHER" id="PTHR42852">
    <property type="entry name" value="THIOL:DISULFIDE INTERCHANGE PROTEIN DSBE"/>
    <property type="match status" value="1"/>
</dbReference>
<comment type="caution">
    <text evidence="3">The sequence shown here is derived from an EMBL/GenBank/DDBJ whole genome shotgun (WGS) entry which is preliminary data.</text>
</comment>
<gene>
    <name evidence="3" type="ORF">P3W85_28705</name>
</gene>
<dbReference type="InterPro" id="IPR000866">
    <property type="entry name" value="AhpC/TSA"/>
</dbReference>
<dbReference type="CDD" id="cd02966">
    <property type="entry name" value="TlpA_like_family"/>
    <property type="match status" value="1"/>
</dbReference>
<protein>
    <submittedName>
        <fullName evidence="3">TlpA disulfide reductase family protein</fullName>
    </submittedName>
</protein>
<dbReference type="EMBL" id="JARJLM010000465">
    <property type="protein sequence ID" value="MDF3836901.1"/>
    <property type="molecule type" value="Genomic_DNA"/>
</dbReference>
<dbReference type="PROSITE" id="PS51318">
    <property type="entry name" value="TAT"/>
    <property type="match status" value="1"/>
</dbReference>
<evidence type="ECO:0000259" key="2">
    <source>
        <dbReference type="PROSITE" id="PS51352"/>
    </source>
</evidence>
<accession>A0ABT6AW95</accession>
<dbReference type="PROSITE" id="PS00194">
    <property type="entry name" value="THIOREDOXIN_1"/>
    <property type="match status" value="1"/>
</dbReference>
<dbReference type="PANTHER" id="PTHR42852:SF13">
    <property type="entry name" value="PROTEIN DIPZ"/>
    <property type="match status" value="1"/>
</dbReference>
<dbReference type="InterPro" id="IPR013766">
    <property type="entry name" value="Thioredoxin_domain"/>
</dbReference>
<dbReference type="RefSeq" id="WP_017230079.1">
    <property type="nucleotide sequence ID" value="NZ_JARJLM010000465.1"/>
</dbReference>
<dbReference type="InterPro" id="IPR050553">
    <property type="entry name" value="Thioredoxin_ResA/DsbE_sf"/>
</dbReference>
<dbReference type="PROSITE" id="PS51352">
    <property type="entry name" value="THIOREDOXIN_2"/>
    <property type="match status" value="1"/>
</dbReference>
<evidence type="ECO:0000313" key="3">
    <source>
        <dbReference type="EMBL" id="MDF3836901.1"/>
    </source>
</evidence>
<keyword evidence="1" id="KW-0676">Redox-active center</keyword>